<protein>
    <submittedName>
        <fullName evidence="2">Uncharacterized protein</fullName>
    </submittedName>
</protein>
<dbReference type="WBParaSite" id="JU765_v2.g2028.t1">
    <property type="protein sequence ID" value="JU765_v2.g2028.t1"/>
    <property type="gene ID" value="JU765_v2.g2028"/>
</dbReference>
<evidence type="ECO:0000313" key="2">
    <source>
        <dbReference type="WBParaSite" id="JU765_v2.g2028.t1"/>
    </source>
</evidence>
<proteinExistence type="predicted"/>
<reference evidence="2" key="1">
    <citation type="submission" date="2022-11" db="UniProtKB">
        <authorList>
            <consortium name="WormBaseParasite"/>
        </authorList>
    </citation>
    <scope>IDENTIFICATION</scope>
</reference>
<organism evidence="1 2">
    <name type="scientific">Panagrolaimus sp. JU765</name>
    <dbReference type="NCBI Taxonomy" id="591449"/>
    <lineage>
        <taxon>Eukaryota</taxon>
        <taxon>Metazoa</taxon>
        <taxon>Ecdysozoa</taxon>
        <taxon>Nematoda</taxon>
        <taxon>Chromadorea</taxon>
        <taxon>Rhabditida</taxon>
        <taxon>Tylenchina</taxon>
        <taxon>Panagrolaimomorpha</taxon>
        <taxon>Panagrolaimoidea</taxon>
        <taxon>Panagrolaimidae</taxon>
        <taxon>Panagrolaimus</taxon>
    </lineage>
</organism>
<sequence length="64" mass="7087">WEVRKTPALVQTTISMPHQVAGPAITNAPTPSECRHCAALSDTKQWQGSENPNRHTKGHRIWGT</sequence>
<dbReference type="Proteomes" id="UP000887576">
    <property type="component" value="Unplaced"/>
</dbReference>
<name>A0AC34QY46_9BILA</name>
<evidence type="ECO:0000313" key="1">
    <source>
        <dbReference type="Proteomes" id="UP000887576"/>
    </source>
</evidence>
<accession>A0AC34QY46</accession>